<name>A0A317V584_9EURO</name>
<sequence length="96" mass="10844">MISKQEATRKRAESELGNLDMKTALSEMEDLKDTGPGNAQELVHPGPPFTREDEINVYRKLDWNLMPLVFVLYSLSVLDRSNFGNSKIAGMEDDID</sequence>
<dbReference type="EMBL" id="MSFK01000042">
    <property type="protein sequence ID" value="PWY69176.1"/>
    <property type="molecule type" value="Genomic_DNA"/>
</dbReference>
<dbReference type="Proteomes" id="UP000246702">
    <property type="component" value="Unassembled WGS sequence"/>
</dbReference>
<feature type="region of interest" description="Disordered" evidence="1">
    <location>
        <begin position="1"/>
        <end position="49"/>
    </location>
</feature>
<dbReference type="AlphaFoldDB" id="A0A317V584"/>
<protein>
    <recommendedName>
        <fullName evidence="4">MFS general substrate transporter</fullName>
    </recommendedName>
</protein>
<dbReference type="OrthoDB" id="4510647at2759"/>
<dbReference type="RefSeq" id="XP_025462381.1">
    <property type="nucleotide sequence ID" value="XM_025606715.1"/>
</dbReference>
<evidence type="ECO:0000313" key="2">
    <source>
        <dbReference type="EMBL" id="PWY69176.1"/>
    </source>
</evidence>
<reference evidence="2 3" key="1">
    <citation type="submission" date="2016-12" db="EMBL/GenBank/DDBJ databases">
        <title>The genomes of Aspergillus section Nigri reveals drivers in fungal speciation.</title>
        <authorList>
            <consortium name="DOE Joint Genome Institute"/>
            <person name="Vesth T.C."/>
            <person name="Nybo J."/>
            <person name="Theobald S."/>
            <person name="Brandl J."/>
            <person name="Frisvad J.C."/>
            <person name="Nielsen K.F."/>
            <person name="Lyhne E.K."/>
            <person name="Kogle M.E."/>
            <person name="Kuo A."/>
            <person name="Riley R."/>
            <person name="Clum A."/>
            <person name="Nolan M."/>
            <person name="Lipzen A."/>
            <person name="Salamov A."/>
            <person name="Henrissat B."/>
            <person name="Wiebenga A."/>
            <person name="De Vries R.P."/>
            <person name="Grigoriev I.V."/>
            <person name="Mortensen U.H."/>
            <person name="Andersen M.R."/>
            <person name="Baker S.E."/>
        </authorList>
    </citation>
    <scope>NUCLEOTIDE SEQUENCE [LARGE SCALE GENOMIC DNA]</scope>
    <source>
        <strain evidence="2 3">CBS 115572</strain>
    </source>
</reference>
<dbReference type="STRING" id="1450535.A0A317V584"/>
<evidence type="ECO:0008006" key="4">
    <source>
        <dbReference type="Google" id="ProtNLM"/>
    </source>
</evidence>
<dbReference type="GeneID" id="37108858"/>
<gene>
    <name evidence="2" type="ORF">BO94DRAFT_296279</name>
</gene>
<evidence type="ECO:0000313" key="3">
    <source>
        <dbReference type="Proteomes" id="UP000246702"/>
    </source>
</evidence>
<comment type="caution">
    <text evidence="2">The sequence shown here is derived from an EMBL/GenBank/DDBJ whole genome shotgun (WGS) entry which is preliminary data.</text>
</comment>
<proteinExistence type="predicted"/>
<evidence type="ECO:0000256" key="1">
    <source>
        <dbReference type="SAM" id="MobiDB-lite"/>
    </source>
</evidence>
<accession>A0A317V584</accession>
<feature type="compositionally biased region" description="Basic and acidic residues" evidence="1">
    <location>
        <begin position="1"/>
        <end position="14"/>
    </location>
</feature>
<organism evidence="2 3">
    <name type="scientific">Aspergillus sclerotioniger CBS 115572</name>
    <dbReference type="NCBI Taxonomy" id="1450535"/>
    <lineage>
        <taxon>Eukaryota</taxon>
        <taxon>Fungi</taxon>
        <taxon>Dikarya</taxon>
        <taxon>Ascomycota</taxon>
        <taxon>Pezizomycotina</taxon>
        <taxon>Eurotiomycetes</taxon>
        <taxon>Eurotiomycetidae</taxon>
        <taxon>Eurotiales</taxon>
        <taxon>Aspergillaceae</taxon>
        <taxon>Aspergillus</taxon>
        <taxon>Aspergillus subgen. Circumdati</taxon>
    </lineage>
</organism>
<keyword evidence="3" id="KW-1185">Reference proteome</keyword>